<name>A0ABW7W4W8_9NOCA</name>
<keyword evidence="3" id="KW-1185">Reference proteome</keyword>
<feature type="compositionally biased region" description="Polar residues" evidence="1">
    <location>
        <begin position="249"/>
        <end position="260"/>
    </location>
</feature>
<dbReference type="Proteomes" id="UP001611494">
    <property type="component" value="Unassembled WGS sequence"/>
</dbReference>
<evidence type="ECO:0000313" key="2">
    <source>
        <dbReference type="EMBL" id="MFI2233803.1"/>
    </source>
</evidence>
<feature type="compositionally biased region" description="Low complexity" evidence="1">
    <location>
        <begin position="377"/>
        <end position="402"/>
    </location>
</feature>
<accession>A0ABW7W4W8</accession>
<comment type="caution">
    <text evidence="2">The sequence shown here is derived from an EMBL/GenBank/DDBJ whole genome shotgun (WGS) entry which is preliminary data.</text>
</comment>
<reference evidence="2 3" key="1">
    <citation type="submission" date="2024-10" db="EMBL/GenBank/DDBJ databases">
        <title>The Natural Products Discovery Center: Release of the First 8490 Sequenced Strains for Exploring Actinobacteria Biosynthetic Diversity.</title>
        <authorList>
            <person name="Kalkreuter E."/>
            <person name="Kautsar S.A."/>
            <person name="Yang D."/>
            <person name="Bader C.D."/>
            <person name="Teijaro C.N."/>
            <person name="Fluegel L."/>
            <person name="Davis C.M."/>
            <person name="Simpson J.R."/>
            <person name="Lauterbach L."/>
            <person name="Steele A.D."/>
            <person name="Gui C."/>
            <person name="Meng S."/>
            <person name="Li G."/>
            <person name="Viehrig K."/>
            <person name="Ye F."/>
            <person name="Su P."/>
            <person name="Kiefer A.F."/>
            <person name="Nichols A."/>
            <person name="Cepeda A.J."/>
            <person name="Yan W."/>
            <person name="Fan B."/>
            <person name="Jiang Y."/>
            <person name="Adhikari A."/>
            <person name="Zheng C.-J."/>
            <person name="Schuster L."/>
            <person name="Cowan T.M."/>
            <person name="Smanski M.J."/>
            <person name="Chevrette M.G."/>
            <person name="De Carvalho L.P.S."/>
            <person name="Shen B."/>
        </authorList>
    </citation>
    <scope>NUCLEOTIDE SEQUENCE [LARGE SCALE GENOMIC DNA]</scope>
    <source>
        <strain evidence="2 3">NPDC019377</strain>
    </source>
</reference>
<feature type="compositionally biased region" description="Basic and acidic residues" evidence="1">
    <location>
        <begin position="560"/>
        <end position="592"/>
    </location>
</feature>
<feature type="compositionally biased region" description="Basic and acidic residues" evidence="1">
    <location>
        <begin position="618"/>
        <end position="628"/>
    </location>
</feature>
<feature type="compositionally biased region" description="Basic and acidic residues" evidence="1">
    <location>
        <begin position="517"/>
        <end position="532"/>
    </location>
</feature>
<feature type="compositionally biased region" description="Basic and acidic residues" evidence="1">
    <location>
        <begin position="9"/>
        <end position="20"/>
    </location>
</feature>
<sequence>MDAENASLGDERRGRQEEYGRAQPNSESRGFAGFGSNEFDSANGTNGATNRTDSVPDHGYTWTPAPPSTPTQNQHSTGGSAALDPFAAWNTPGVIGDTAAVGVMTSGDQEPDSRFSTSPTDPSQFPAPPDDPNGPDTAALSTRRGAGPVSAPGQTDPAALPRIPQPGPGQAGEHSAALASSARIPAPGSPYAAESAPSADPTVPASGGRLGSDPFSVPTTQLPTSGSMEAAYPLPPETPQRPDAYGDSSADTGSLPSWLSSIGDEPVPHPLETGGRRRKVDLTEPGASAESFNPFEDQHSPGHEENSAATVTDSHALSGAPNEDREPAGDPVARPQLPSRGLPTRGSHGHTAPGPGTEEDSAAPPLPARRLPRSAARHAPAPAEEPNAVPNAHEALPANSASPPDPAGDPPDASDNDRELPAPRRLPRSAARYNTDDEQPGAHGDQQPALRLAAQPEEADPADETGAHTAPPRLAPPDGTPILDRLLDPEPAHGVDHDESGAPVAELLTRILESEDPVSRHAGSDEPGEEARQTPATAVSPLTLVPDAANDPAPESGDGADARPPLETRRSRRAREAAEAEAAKSAAPDRTEATLSGPPPEPVPALPAARRPAPVEDTTSRHGRSEEGADIDIHLIMRLLTASDDLEVLAGQAETGEVSAAEVARAAREARAAVLSAVTAWYGGPAQMVKFANALLQAAREN</sequence>
<feature type="compositionally biased region" description="Low complexity" evidence="1">
    <location>
        <begin position="606"/>
        <end position="616"/>
    </location>
</feature>
<feature type="compositionally biased region" description="Basic and acidic residues" evidence="1">
    <location>
        <begin position="485"/>
        <end position="500"/>
    </location>
</feature>
<evidence type="ECO:0000256" key="1">
    <source>
        <dbReference type="SAM" id="MobiDB-lite"/>
    </source>
</evidence>
<dbReference type="EMBL" id="JBIRYL010000017">
    <property type="protein sequence ID" value="MFI2233803.1"/>
    <property type="molecule type" value="Genomic_DNA"/>
</dbReference>
<feature type="compositionally biased region" description="Polar residues" evidence="1">
    <location>
        <begin position="217"/>
        <end position="227"/>
    </location>
</feature>
<feature type="compositionally biased region" description="Basic and acidic residues" evidence="1">
    <location>
        <begin position="296"/>
        <end position="306"/>
    </location>
</feature>
<proteinExistence type="predicted"/>
<feature type="region of interest" description="Disordered" evidence="1">
    <location>
        <begin position="1"/>
        <end position="628"/>
    </location>
</feature>
<organism evidence="2 3">
    <name type="scientific">Nocardia testacea</name>
    <dbReference type="NCBI Taxonomy" id="248551"/>
    <lineage>
        <taxon>Bacteria</taxon>
        <taxon>Bacillati</taxon>
        <taxon>Actinomycetota</taxon>
        <taxon>Actinomycetes</taxon>
        <taxon>Mycobacteriales</taxon>
        <taxon>Nocardiaceae</taxon>
        <taxon>Nocardia</taxon>
    </lineage>
</organism>
<feature type="compositionally biased region" description="Polar residues" evidence="1">
    <location>
        <begin position="114"/>
        <end position="123"/>
    </location>
</feature>
<dbReference type="RefSeq" id="WP_397066215.1">
    <property type="nucleotide sequence ID" value="NZ_JBIRYL010000017.1"/>
</dbReference>
<gene>
    <name evidence="2" type="ORF">ACH49Z_28540</name>
</gene>
<feature type="compositionally biased region" description="Polar residues" evidence="1">
    <location>
        <begin position="38"/>
        <end position="53"/>
    </location>
</feature>
<evidence type="ECO:0000313" key="3">
    <source>
        <dbReference type="Proteomes" id="UP001611494"/>
    </source>
</evidence>
<protein>
    <submittedName>
        <fullName evidence="2">Uncharacterized protein</fullName>
    </submittedName>
</protein>
<feature type="compositionally biased region" description="Polar residues" evidence="1">
    <location>
        <begin position="70"/>
        <end position="79"/>
    </location>
</feature>